<dbReference type="PANTHER" id="PTHR15741:SF37">
    <property type="entry name" value="LD38259P"/>
    <property type="match status" value="1"/>
</dbReference>
<evidence type="ECO:0000313" key="10">
    <source>
        <dbReference type="Proteomes" id="UP000681967"/>
    </source>
</evidence>
<feature type="domain" description="BHLH" evidence="8">
    <location>
        <begin position="23"/>
        <end position="77"/>
    </location>
</feature>
<keyword evidence="5" id="KW-0539">Nucleus</keyword>
<evidence type="ECO:0000256" key="5">
    <source>
        <dbReference type="ARBA" id="ARBA00023242"/>
    </source>
</evidence>
<keyword evidence="3" id="KW-0238">DNA-binding</keyword>
<comment type="caution">
    <text evidence="9">The sequence shown here is derived from an EMBL/GenBank/DDBJ whole genome shotgun (WGS) entry which is preliminary data.</text>
</comment>
<evidence type="ECO:0000256" key="6">
    <source>
        <dbReference type="SAM" id="Coils"/>
    </source>
</evidence>
<dbReference type="SMART" id="SM00353">
    <property type="entry name" value="HLH"/>
    <property type="match status" value="1"/>
</dbReference>
<dbReference type="Pfam" id="PF00010">
    <property type="entry name" value="HLH"/>
    <property type="match status" value="1"/>
</dbReference>
<protein>
    <recommendedName>
        <fullName evidence="8">BHLH domain-containing protein</fullName>
    </recommendedName>
</protein>
<comment type="subcellular location">
    <subcellularLocation>
        <location evidence="1">Nucleus</location>
    </subcellularLocation>
</comment>
<evidence type="ECO:0000256" key="2">
    <source>
        <dbReference type="ARBA" id="ARBA00023015"/>
    </source>
</evidence>
<dbReference type="SUPFAM" id="SSF47459">
    <property type="entry name" value="HLH, helix-loop-helix DNA-binding domain"/>
    <property type="match status" value="1"/>
</dbReference>
<evidence type="ECO:0000259" key="8">
    <source>
        <dbReference type="PROSITE" id="PS50888"/>
    </source>
</evidence>
<sequence>MFLEIRYLVKRQRSSTHDSSPSSSSSGGQNAETKRRRNIKNGFENIRYLIPELNDATNAKISKAQMLECTANQIQVAAKMRDDMKAEVDLLKQEEQQLQQKISQYQTSLPVDGIPTMPAASRSREALYALFRAYVA</sequence>
<gene>
    <name evidence="9" type="ORF">BYL167_LOCUS67452</name>
</gene>
<dbReference type="GO" id="GO:0000978">
    <property type="term" value="F:RNA polymerase II cis-regulatory region sequence-specific DNA binding"/>
    <property type="evidence" value="ECO:0007669"/>
    <property type="project" value="TreeGrafter"/>
</dbReference>
<feature type="region of interest" description="Disordered" evidence="7">
    <location>
        <begin position="12"/>
        <end position="39"/>
    </location>
</feature>
<dbReference type="GO" id="GO:0005634">
    <property type="term" value="C:nucleus"/>
    <property type="evidence" value="ECO:0007669"/>
    <property type="project" value="UniProtKB-SubCell"/>
</dbReference>
<name>A0A8S3FHZ5_9BILA</name>
<dbReference type="Proteomes" id="UP000681967">
    <property type="component" value="Unassembled WGS sequence"/>
</dbReference>
<evidence type="ECO:0000256" key="3">
    <source>
        <dbReference type="ARBA" id="ARBA00023125"/>
    </source>
</evidence>
<dbReference type="InterPro" id="IPR052207">
    <property type="entry name" value="Max-like/E-box_TFs"/>
</dbReference>
<evidence type="ECO:0000256" key="1">
    <source>
        <dbReference type="ARBA" id="ARBA00004123"/>
    </source>
</evidence>
<dbReference type="AlphaFoldDB" id="A0A8S3FHZ5"/>
<dbReference type="PROSITE" id="PS50888">
    <property type="entry name" value="BHLH"/>
    <property type="match status" value="1"/>
</dbReference>
<evidence type="ECO:0000256" key="7">
    <source>
        <dbReference type="SAM" id="MobiDB-lite"/>
    </source>
</evidence>
<feature type="coiled-coil region" evidence="6">
    <location>
        <begin position="74"/>
        <end position="108"/>
    </location>
</feature>
<dbReference type="Gene3D" id="4.10.280.10">
    <property type="entry name" value="Helix-loop-helix DNA-binding domain"/>
    <property type="match status" value="1"/>
</dbReference>
<keyword evidence="2" id="KW-0805">Transcription regulation</keyword>
<dbReference type="GO" id="GO:0000981">
    <property type="term" value="F:DNA-binding transcription factor activity, RNA polymerase II-specific"/>
    <property type="evidence" value="ECO:0007669"/>
    <property type="project" value="TreeGrafter"/>
</dbReference>
<feature type="non-terminal residue" evidence="9">
    <location>
        <position position="1"/>
    </location>
</feature>
<dbReference type="InterPro" id="IPR036638">
    <property type="entry name" value="HLH_DNA-bd_sf"/>
</dbReference>
<keyword evidence="4" id="KW-0804">Transcription</keyword>
<dbReference type="EMBL" id="CAJOBH010245555">
    <property type="protein sequence ID" value="CAF5123768.1"/>
    <property type="molecule type" value="Genomic_DNA"/>
</dbReference>
<evidence type="ECO:0000313" key="9">
    <source>
        <dbReference type="EMBL" id="CAF5123768.1"/>
    </source>
</evidence>
<accession>A0A8S3FHZ5</accession>
<evidence type="ECO:0000256" key="4">
    <source>
        <dbReference type="ARBA" id="ARBA00023163"/>
    </source>
</evidence>
<dbReference type="GO" id="GO:0046983">
    <property type="term" value="F:protein dimerization activity"/>
    <property type="evidence" value="ECO:0007669"/>
    <property type="project" value="InterPro"/>
</dbReference>
<reference evidence="9" key="1">
    <citation type="submission" date="2021-02" db="EMBL/GenBank/DDBJ databases">
        <authorList>
            <person name="Nowell W R."/>
        </authorList>
    </citation>
    <scope>NUCLEOTIDE SEQUENCE</scope>
</reference>
<feature type="compositionally biased region" description="Low complexity" evidence="7">
    <location>
        <begin position="17"/>
        <end position="26"/>
    </location>
</feature>
<organism evidence="9 10">
    <name type="scientific">Rotaria magnacalcarata</name>
    <dbReference type="NCBI Taxonomy" id="392030"/>
    <lineage>
        <taxon>Eukaryota</taxon>
        <taxon>Metazoa</taxon>
        <taxon>Spiralia</taxon>
        <taxon>Gnathifera</taxon>
        <taxon>Rotifera</taxon>
        <taxon>Eurotatoria</taxon>
        <taxon>Bdelloidea</taxon>
        <taxon>Philodinida</taxon>
        <taxon>Philodinidae</taxon>
        <taxon>Rotaria</taxon>
    </lineage>
</organism>
<keyword evidence="6" id="KW-0175">Coiled coil</keyword>
<dbReference type="InterPro" id="IPR011598">
    <property type="entry name" value="bHLH_dom"/>
</dbReference>
<dbReference type="PANTHER" id="PTHR15741">
    <property type="entry name" value="BASIC HELIX-LOOP-HELIX ZIP TRANSCRIPTION FACTOR"/>
    <property type="match status" value="1"/>
</dbReference>
<proteinExistence type="predicted"/>